<dbReference type="STRING" id="4540.A0A3L6RPM2"/>
<accession>A0A3L6RPM2</accession>
<keyword evidence="1 2" id="KW-0732">Signal</keyword>
<feature type="chain" id="PRO_5018221981" evidence="2">
    <location>
        <begin position="28"/>
        <end position="129"/>
    </location>
</feature>
<dbReference type="OrthoDB" id="603213at2759"/>
<dbReference type="GO" id="GO:0001709">
    <property type="term" value="P:cell fate determination"/>
    <property type="evidence" value="ECO:0007669"/>
    <property type="project" value="TreeGrafter"/>
</dbReference>
<keyword evidence="4" id="KW-1185">Reference proteome</keyword>
<comment type="caution">
    <text evidence="3">The sequence shown here is derived from an EMBL/GenBank/DDBJ whole genome shotgun (WGS) entry which is preliminary data.</text>
</comment>
<name>A0A3L6RPM2_PANMI</name>
<evidence type="ECO:0000256" key="1">
    <source>
        <dbReference type="ARBA" id="ARBA00022729"/>
    </source>
</evidence>
<organism evidence="3 4">
    <name type="scientific">Panicum miliaceum</name>
    <name type="common">Proso millet</name>
    <name type="synonym">Broomcorn millet</name>
    <dbReference type="NCBI Taxonomy" id="4540"/>
    <lineage>
        <taxon>Eukaryota</taxon>
        <taxon>Viridiplantae</taxon>
        <taxon>Streptophyta</taxon>
        <taxon>Embryophyta</taxon>
        <taxon>Tracheophyta</taxon>
        <taxon>Spermatophyta</taxon>
        <taxon>Magnoliopsida</taxon>
        <taxon>Liliopsida</taxon>
        <taxon>Poales</taxon>
        <taxon>Poaceae</taxon>
        <taxon>PACMAD clade</taxon>
        <taxon>Panicoideae</taxon>
        <taxon>Panicodae</taxon>
        <taxon>Paniceae</taxon>
        <taxon>Panicinae</taxon>
        <taxon>Panicum</taxon>
        <taxon>Panicum sect. Panicum</taxon>
    </lineage>
</organism>
<feature type="signal peptide" evidence="2">
    <location>
        <begin position="1"/>
        <end position="27"/>
    </location>
</feature>
<reference evidence="4" key="1">
    <citation type="journal article" date="2019" name="Nat. Commun.">
        <title>The genome of broomcorn millet.</title>
        <authorList>
            <person name="Zou C."/>
            <person name="Miki D."/>
            <person name="Li D."/>
            <person name="Tang Q."/>
            <person name="Xiao L."/>
            <person name="Rajput S."/>
            <person name="Deng P."/>
            <person name="Jia W."/>
            <person name="Huang R."/>
            <person name="Zhang M."/>
            <person name="Sun Y."/>
            <person name="Hu J."/>
            <person name="Fu X."/>
            <person name="Schnable P.S."/>
            <person name="Li F."/>
            <person name="Zhang H."/>
            <person name="Feng B."/>
            <person name="Zhu X."/>
            <person name="Liu R."/>
            <person name="Schnable J.C."/>
            <person name="Zhu J.-K."/>
            <person name="Zhang H."/>
        </authorList>
    </citation>
    <scope>NUCLEOTIDE SEQUENCE [LARGE SCALE GENOMIC DNA]</scope>
</reference>
<dbReference type="PANTHER" id="PTHR33184">
    <property type="entry name" value="PROTEIN TAPETUM DETERMINANT 1-LIKE-RELATED"/>
    <property type="match status" value="1"/>
</dbReference>
<dbReference type="Proteomes" id="UP000275267">
    <property type="component" value="Unassembled WGS sequence"/>
</dbReference>
<dbReference type="PANTHER" id="PTHR33184:SF5">
    <property type="entry name" value="PUTATIVE-RELATED"/>
    <property type="match status" value="1"/>
</dbReference>
<proteinExistence type="predicted"/>
<protein>
    <submittedName>
        <fullName evidence="3">Uncharacterized protein</fullName>
    </submittedName>
</protein>
<evidence type="ECO:0000256" key="2">
    <source>
        <dbReference type="SAM" id="SignalP"/>
    </source>
</evidence>
<dbReference type="EMBL" id="PQIB02000007">
    <property type="protein sequence ID" value="RLN07786.1"/>
    <property type="molecule type" value="Genomic_DNA"/>
</dbReference>
<evidence type="ECO:0000313" key="4">
    <source>
        <dbReference type="Proteomes" id="UP000275267"/>
    </source>
</evidence>
<dbReference type="Pfam" id="PF24068">
    <property type="entry name" value="TPD1_C"/>
    <property type="match status" value="1"/>
</dbReference>
<evidence type="ECO:0000313" key="3">
    <source>
        <dbReference type="EMBL" id="RLN07786.1"/>
    </source>
</evidence>
<gene>
    <name evidence="3" type="ORF">C2845_PM11G17650</name>
</gene>
<dbReference type="InterPro" id="IPR040361">
    <property type="entry name" value="TPD1"/>
</dbReference>
<dbReference type="AlphaFoldDB" id="A0A3L6RPM2"/>
<sequence>MAYTGKAFTFIFLAALTIAFHVKAGDAQGGCHLSDIIVTEQYTNRIVAGQPEYRVTVENNCSCPQAKIKVRCFGVASLEPVDHSRIRPVDREFCIVADGKPITKGTPVTFTYAAQKAQDFPVVSAKPQC</sequence>